<keyword evidence="3" id="KW-1185">Reference proteome</keyword>
<evidence type="ECO:0000313" key="2">
    <source>
        <dbReference type="EMBL" id="SPL71894.1"/>
    </source>
</evidence>
<evidence type="ECO:0008006" key="4">
    <source>
        <dbReference type="Google" id="ProtNLM"/>
    </source>
</evidence>
<dbReference type="OrthoDB" id="6706820at2"/>
<reference evidence="3" key="1">
    <citation type="submission" date="2018-03" db="EMBL/GenBank/DDBJ databases">
        <authorList>
            <person name="Blom J."/>
        </authorList>
    </citation>
    <scope>NUCLEOTIDE SEQUENCE [LARGE SCALE GENOMIC DNA]</scope>
    <source>
        <strain evidence="3">KPC-SM-21</strain>
    </source>
</reference>
<evidence type="ECO:0000313" key="3">
    <source>
        <dbReference type="Proteomes" id="UP000245974"/>
    </source>
</evidence>
<dbReference type="InterPro" id="IPR032538">
    <property type="entry name" value="DUF4951"/>
</dbReference>
<dbReference type="AlphaFoldDB" id="A0A2U3N2P8"/>
<proteinExistence type="predicted"/>
<dbReference type="Pfam" id="PF16309">
    <property type="entry name" value="DUF4951"/>
    <property type="match status" value="1"/>
</dbReference>
<dbReference type="Gene3D" id="4.10.640.20">
    <property type="match status" value="1"/>
</dbReference>
<accession>A0A2U3N2P8</accession>
<sequence>MKKLYFSIALLLCSHTVYAENKDLNKAEHSQKNCYVDPDIQRKQIPKTPDDMSLPNFGQGIIGWGTGAEGTQNKLINLNIIDIQSYKKQGVTLAMIQEWQAFYENESKRNTCNPTAPLRAELMKKIALMWQ</sequence>
<gene>
    <name evidence="2" type="ORF">KPC_3072</name>
</gene>
<name>A0A2U3N2P8_9GAMM</name>
<feature type="signal peptide" evidence="1">
    <location>
        <begin position="1"/>
        <end position="19"/>
    </location>
</feature>
<evidence type="ECO:0000256" key="1">
    <source>
        <dbReference type="SAM" id="SignalP"/>
    </source>
</evidence>
<dbReference type="RefSeq" id="WP_121975306.1">
    <property type="nucleotide sequence ID" value="NZ_OOGT01000187.1"/>
</dbReference>
<dbReference type="Proteomes" id="UP000245974">
    <property type="component" value="Unassembled WGS sequence"/>
</dbReference>
<dbReference type="InParanoid" id="A0A2U3N2P8"/>
<dbReference type="EMBL" id="OOGT01000187">
    <property type="protein sequence ID" value="SPL71894.1"/>
    <property type="molecule type" value="Genomic_DNA"/>
</dbReference>
<feature type="chain" id="PRO_5015737426" description="DUF4951 domain-containing protein" evidence="1">
    <location>
        <begin position="20"/>
        <end position="131"/>
    </location>
</feature>
<protein>
    <recommendedName>
        <fullName evidence="4">DUF4951 domain-containing protein</fullName>
    </recommendedName>
</protein>
<organism evidence="2 3">
    <name type="scientific">Acinetobacter stercoris</name>
    <dbReference type="NCBI Taxonomy" id="2126983"/>
    <lineage>
        <taxon>Bacteria</taxon>
        <taxon>Pseudomonadati</taxon>
        <taxon>Pseudomonadota</taxon>
        <taxon>Gammaproteobacteria</taxon>
        <taxon>Moraxellales</taxon>
        <taxon>Moraxellaceae</taxon>
        <taxon>Acinetobacter</taxon>
    </lineage>
</organism>
<keyword evidence="1" id="KW-0732">Signal</keyword>
<dbReference type="InterPro" id="IPR038343">
    <property type="entry name" value="DUF4951_sf"/>
</dbReference>